<feature type="compositionally biased region" description="Basic and acidic residues" evidence="2">
    <location>
        <begin position="414"/>
        <end position="429"/>
    </location>
</feature>
<dbReference type="Proteomes" id="UP000481583">
    <property type="component" value="Unassembled WGS sequence"/>
</dbReference>
<dbReference type="GO" id="GO:0030203">
    <property type="term" value="P:glycosaminoglycan metabolic process"/>
    <property type="evidence" value="ECO:0007669"/>
    <property type="project" value="InterPro"/>
</dbReference>
<dbReference type="Pfam" id="PF00884">
    <property type="entry name" value="Sulfatase"/>
    <property type="match status" value="1"/>
</dbReference>
<name>A0A6G4TZM5_9ACTN</name>
<organism evidence="5 6">
    <name type="scientific">Streptomyces coryli</name>
    <dbReference type="NCBI Taxonomy" id="1128680"/>
    <lineage>
        <taxon>Bacteria</taxon>
        <taxon>Bacillati</taxon>
        <taxon>Actinomycetota</taxon>
        <taxon>Actinomycetes</taxon>
        <taxon>Kitasatosporales</taxon>
        <taxon>Streptomycetaceae</taxon>
        <taxon>Streptomyces</taxon>
    </lineage>
</organism>
<dbReference type="InterPro" id="IPR012251">
    <property type="entry name" value="GlcNAc_6-SO4ase"/>
</dbReference>
<sequence length="503" mass="54876">MRPLSLAAVRALLCAALATVLLASCASAGGGADGDTGPAGAASEAAGGKKPNIIYVLTDDLSSNLVRYMPHVKEMQEQGTTFTNYYVTDSLCCPSRTSTLTGQYPHNSGVFTNSGEDGGYKAFLKNGNDRRSFGTELQQAGYRTGFMGKYLNGYQPADKDVPPGWDEWAVAGNGYQGFDYDLNENGKVVHYGNEPKDYMTDVLSGKAEEFIDASAKADQPFALELSTFTPHGPSTPAPRDKGKFRGLKAPRTEAFDKATADAPEWLRKMPPLTAEEKQRMDRTFAKRARSLLAVDAMIGKLRDELKAKGMDDDTYLVFGSDNGFHMGEHRLRQGKQTAYDTDIKVPLIITGPDVPAGRKVSQIAENVDLSPTFQDLAGAEPASTVDGSSLVDLLHGKEPDDWRRAALIEHHRADAGQRKGDPDKPRKFSGDPPDYAAMRTADYLYVEYGTGEREFYDMKSDPLQLKNAWDSVPEEKRAQLHEDLAAMQKCEGSKSCRKAAQPG</sequence>
<accession>A0A6G4TZM5</accession>
<proteinExistence type="predicted"/>
<feature type="modified residue" description="3-oxoalanine (Cys)" evidence="1">
    <location>
        <position position="92"/>
    </location>
</feature>
<evidence type="ECO:0000259" key="4">
    <source>
        <dbReference type="Pfam" id="PF00884"/>
    </source>
</evidence>
<dbReference type="SUPFAM" id="SSF53649">
    <property type="entry name" value="Alkaline phosphatase-like"/>
    <property type="match status" value="1"/>
</dbReference>
<evidence type="ECO:0000313" key="5">
    <source>
        <dbReference type="EMBL" id="NGN64578.1"/>
    </source>
</evidence>
<dbReference type="AlphaFoldDB" id="A0A6G4TZM5"/>
<dbReference type="Gene3D" id="3.40.720.10">
    <property type="entry name" value="Alkaline Phosphatase, subunit A"/>
    <property type="match status" value="1"/>
</dbReference>
<dbReference type="PIRSF" id="PIRSF036666">
    <property type="entry name" value="G6S"/>
    <property type="match status" value="1"/>
</dbReference>
<dbReference type="EMBL" id="JAAKZV010000038">
    <property type="protein sequence ID" value="NGN64578.1"/>
    <property type="molecule type" value="Genomic_DNA"/>
</dbReference>
<feature type="chain" id="PRO_5026118252" evidence="3">
    <location>
        <begin position="29"/>
        <end position="503"/>
    </location>
</feature>
<evidence type="ECO:0000256" key="3">
    <source>
        <dbReference type="SAM" id="SignalP"/>
    </source>
</evidence>
<dbReference type="GO" id="GO:0008449">
    <property type="term" value="F:N-acetylglucosamine-6-sulfatase activity"/>
    <property type="evidence" value="ECO:0007669"/>
    <property type="project" value="InterPro"/>
</dbReference>
<feature type="region of interest" description="Disordered" evidence="2">
    <location>
        <begin position="414"/>
        <end position="433"/>
    </location>
</feature>
<evidence type="ECO:0000313" key="6">
    <source>
        <dbReference type="Proteomes" id="UP000481583"/>
    </source>
</evidence>
<feature type="domain" description="Sulfatase N-terminal" evidence="4">
    <location>
        <begin position="51"/>
        <end position="379"/>
    </location>
</feature>
<gene>
    <name evidence="5" type="ORF">G5C51_11770</name>
</gene>
<dbReference type="RefSeq" id="WP_165236172.1">
    <property type="nucleotide sequence ID" value="NZ_JAAKZV010000038.1"/>
</dbReference>
<dbReference type="CDD" id="cd16147">
    <property type="entry name" value="G6S"/>
    <property type="match status" value="1"/>
</dbReference>
<keyword evidence="3" id="KW-0732">Signal</keyword>
<feature type="signal peptide" evidence="3">
    <location>
        <begin position="1"/>
        <end position="28"/>
    </location>
</feature>
<dbReference type="PANTHER" id="PTHR43108">
    <property type="entry name" value="N-ACETYLGLUCOSAMINE-6-SULFATASE FAMILY MEMBER"/>
    <property type="match status" value="1"/>
</dbReference>
<evidence type="ECO:0000256" key="1">
    <source>
        <dbReference type="PIRSR" id="PIRSR036666-50"/>
    </source>
</evidence>
<dbReference type="InterPro" id="IPR017850">
    <property type="entry name" value="Alkaline_phosphatase_core_sf"/>
</dbReference>
<dbReference type="InterPro" id="IPR000917">
    <property type="entry name" value="Sulfatase_N"/>
</dbReference>
<comment type="caution">
    <text evidence="5">The sequence shown here is derived from an EMBL/GenBank/DDBJ whole genome shotgun (WGS) entry which is preliminary data.</text>
</comment>
<comment type="PTM">
    <text evidence="1">The conversion to 3-oxoalanine (also known as C-formylglycine, FGly), of a serine or cysteine residue in prokaryotes and of a cysteine residue in eukaryotes, is critical for catalytic activity.</text>
</comment>
<dbReference type="PANTHER" id="PTHR43108:SF8">
    <property type="entry name" value="SD21168P"/>
    <property type="match status" value="1"/>
</dbReference>
<evidence type="ECO:0000256" key="2">
    <source>
        <dbReference type="SAM" id="MobiDB-lite"/>
    </source>
</evidence>
<keyword evidence="6" id="KW-1185">Reference proteome</keyword>
<reference evidence="5 6" key="1">
    <citation type="submission" date="2020-02" db="EMBL/GenBank/DDBJ databases">
        <title>Whole-genome analyses of novel actinobacteria.</title>
        <authorList>
            <person name="Sahin N."/>
        </authorList>
    </citation>
    <scope>NUCLEOTIDE SEQUENCE [LARGE SCALE GENOMIC DNA]</scope>
    <source>
        <strain evidence="5 6">A7024</strain>
    </source>
</reference>
<dbReference type="PROSITE" id="PS51257">
    <property type="entry name" value="PROKAR_LIPOPROTEIN"/>
    <property type="match status" value="1"/>
</dbReference>
<protein>
    <submittedName>
        <fullName evidence="5">Sulfatase</fullName>
    </submittedName>
</protein>